<keyword evidence="1" id="KW-0732">Signal</keyword>
<name>A0ABW0J0G1_9HYPH</name>
<evidence type="ECO:0000313" key="3">
    <source>
        <dbReference type="Proteomes" id="UP001596053"/>
    </source>
</evidence>
<feature type="chain" id="PRO_5045378012" evidence="1">
    <location>
        <begin position="21"/>
        <end position="111"/>
    </location>
</feature>
<proteinExistence type="predicted"/>
<dbReference type="Proteomes" id="UP001596053">
    <property type="component" value="Unassembled WGS sequence"/>
</dbReference>
<protein>
    <submittedName>
        <fullName evidence="2">Uncharacterized protein</fullName>
    </submittedName>
</protein>
<accession>A0ABW0J0G1</accession>
<reference evidence="3" key="1">
    <citation type="journal article" date="2019" name="Int. J. Syst. Evol. Microbiol.">
        <title>The Global Catalogue of Microorganisms (GCM) 10K type strain sequencing project: providing services to taxonomists for standard genome sequencing and annotation.</title>
        <authorList>
            <consortium name="The Broad Institute Genomics Platform"/>
            <consortium name="The Broad Institute Genome Sequencing Center for Infectious Disease"/>
            <person name="Wu L."/>
            <person name="Ma J."/>
        </authorList>
    </citation>
    <scope>NUCLEOTIDE SEQUENCE [LARGE SCALE GENOMIC DNA]</scope>
    <source>
        <strain evidence="3">NCAIM B.01391</strain>
    </source>
</reference>
<feature type="signal peptide" evidence="1">
    <location>
        <begin position="1"/>
        <end position="20"/>
    </location>
</feature>
<dbReference type="EMBL" id="JBHSLW010000048">
    <property type="protein sequence ID" value="MFC5422718.1"/>
    <property type="molecule type" value="Genomic_DNA"/>
</dbReference>
<keyword evidence="3" id="KW-1185">Reference proteome</keyword>
<comment type="caution">
    <text evidence="2">The sequence shown here is derived from an EMBL/GenBank/DDBJ whole genome shotgun (WGS) entry which is preliminary data.</text>
</comment>
<dbReference type="RefSeq" id="WP_100959237.1">
    <property type="nucleotide sequence ID" value="NZ_JBHSLW010000048.1"/>
</dbReference>
<sequence length="111" mass="12054">MRALASIAMLLAAGATQTHAHRAPGGWDYPFECCSEADCARIDPSEVRETPSGFVVTIMPGRHPMWASERRQPAVLDIPYQKARLSPDGFFHLCMNDAGELLCFFSPGGGS</sequence>
<evidence type="ECO:0000256" key="1">
    <source>
        <dbReference type="SAM" id="SignalP"/>
    </source>
</evidence>
<gene>
    <name evidence="2" type="ORF">ACFPOB_24455</name>
</gene>
<evidence type="ECO:0000313" key="2">
    <source>
        <dbReference type="EMBL" id="MFC5422718.1"/>
    </source>
</evidence>
<organism evidence="2 3">
    <name type="scientific">Bosea eneae</name>
    <dbReference type="NCBI Taxonomy" id="151454"/>
    <lineage>
        <taxon>Bacteria</taxon>
        <taxon>Pseudomonadati</taxon>
        <taxon>Pseudomonadota</taxon>
        <taxon>Alphaproteobacteria</taxon>
        <taxon>Hyphomicrobiales</taxon>
        <taxon>Boseaceae</taxon>
        <taxon>Bosea</taxon>
    </lineage>
</organism>